<sequence>MHATSAPTAAGPRPNPCGTASLVCGILLLLFSFITTALAQAMPIIAQNFDLAISQAAVGLQLLSGVSALIALIAVALGIIGLVQKDRRRAAAIIGTTLGVAQLLSGAGAVLSGLLVGLAFG</sequence>
<dbReference type="RefSeq" id="WP_376979981.1">
    <property type="nucleotide sequence ID" value="NZ_JBHLSV010000008.1"/>
</dbReference>
<comment type="caution">
    <text evidence="2">The sequence shown here is derived from an EMBL/GenBank/DDBJ whole genome shotgun (WGS) entry which is preliminary data.</text>
</comment>
<protein>
    <recommendedName>
        <fullName evidence="4">DUF4190 domain-containing protein</fullName>
    </recommendedName>
</protein>
<name>A0ABV6RAN3_9MICO</name>
<feature type="transmembrane region" description="Helical" evidence="1">
    <location>
        <begin position="63"/>
        <end position="83"/>
    </location>
</feature>
<reference evidence="2 3" key="1">
    <citation type="submission" date="2024-09" db="EMBL/GenBank/DDBJ databases">
        <authorList>
            <person name="Sun Q."/>
            <person name="Mori K."/>
        </authorList>
    </citation>
    <scope>NUCLEOTIDE SEQUENCE [LARGE SCALE GENOMIC DNA]</scope>
    <source>
        <strain evidence="2 3">CICC 10874</strain>
    </source>
</reference>
<evidence type="ECO:0000256" key="1">
    <source>
        <dbReference type="SAM" id="Phobius"/>
    </source>
</evidence>
<evidence type="ECO:0008006" key="4">
    <source>
        <dbReference type="Google" id="ProtNLM"/>
    </source>
</evidence>
<evidence type="ECO:0000313" key="3">
    <source>
        <dbReference type="Proteomes" id="UP001589793"/>
    </source>
</evidence>
<keyword evidence="1" id="KW-0812">Transmembrane</keyword>
<organism evidence="2 3">
    <name type="scientific">Brachybacterium hainanense</name>
    <dbReference type="NCBI Taxonomy" id="1541174"/>
    <lineage>
        <taxon>Bacteria</taxon>
        <taxon>Bacillati</taxon>
        <taxon>Actinomycetota</taxon>
        <taxon>Actinomycetes</taxon>
        <taxon>Micrococcales</taxon>
        <taxon>Dermabacteraceae</taxon>
        <taxon>Brachybacterium</taxon>
    </lineage>
</organism>
<evidence type="ECO:0000313" key="2">
    <source>
        <dbReference type="EMBL" id="MFC0674047.1"/>
    </source>
</evidence>
<keyword evidence="1" id="KW-1133">Transmembrane helix</keyword>
<dbReference type="Proteomes" id="UP001589793">
    <property type="component" value="Unassembled WGS sequence"/>
</dbReference>
<feature type="transmembrane region" description="Helical" evidence="1">
    <location>
        <begin position="90"/>
        <end position="120"/>
    </location>
</feature>
<proteinExistence type="predicted"/>
<accession>A0ABV6RAN3</accession>
<keyword evidence="3" id="KW-1185">Reference proteome</keyword>
<keyword evidence="1" id="KW-0472">Membrane</keyword>
<gene>
    <name evidence="2" type="ORF">ACFFF6_08785</name>
</gene>
<dbReference type="EMBL" id="JBHLSV010000008">
    <property type="protein sequence ID" value="MFC0674047.1"/>
    <property type="molecule type" value="Genomic_DNA"/>
</dbReference>